<evidence type="ECO:0000259" key="1">
    <source>
        <dbReference type="Pfam" id="PF01979"/>
    </source>
</evidence>
<dbReference type="SUPFAM" id="SSF51556">
    <property type="entry name" value="Metallo-dependent hydrolases"/>
    <property type="match status" value="1"/>
</dbReference>
<dbReference type="RefSeq" id="WP_151118369.1">
    <property type="nucleotide sequence ID" value="NZ_CP042582.1"/>
</dbReference>
<dbReference type="InterPro" id="IPR057744">
    <property type="entry name" value="OTAase-like"/>
</dbReference>
<dbReference type="OrthoDB" id="9782972at2"/>
<sequence length="409" mass="43838">MSEAASTWLRNGRLYDVRAGRFQAGDIEIRGDRIASVGGRAPAPAPTIDLDGAWLLPGFIDCHVHICVKTETADVSGLWNNALPGEIAIYAARAARRMLMAGITAARDVGGWDHHEIAVREAIDAGRIEGPRLFCSGRILTITSSSTPYYRGMYEECDGPVAVQHAARLQLAKGANFIKLLATGAVTSTKYERSDAIQFRPEEIEAAVAIATDNFTYVAAHAHADSGIRNCVEAGCRSIEHGSFGTRDTYLMMKEKGTWLVPTLCTTPAMFKDPAFAARVQPHIRARYQEVNAIRVANMKLAHECGVNIAMGTDAGTPGNHAGDNMQEVEVMVEAAGFSPAEAMRAATLGAATMMGQEAALGSLETGKLADIIAVRGNPLEDITALRTVDFVMKGGRVHKQNGQPTAFL</sequence>
<name>A0A5J6MYS3_9PROT</name>
<dbReference type="CDD" id="cd01299">
    <property type="entry name" value="Met_dep_hydrolase_A"/>
    <property type="match status" value="1"/>
</dbReference>
<dbReference type="InterPro" id="IPR011059">
    <property type="entry name" value="Metal-dep_hydrolase_composite"/>
</dbReference>
<dbReference type="Proteomes" id="UP000325797">
    <property type="component" value="Chromosome"/>
</dbReference>
<dbReference type="Gene3D" id="3.20.20.140">
    <property type="entry name" value="Metal-dependent hydrolases"/>
    <property type="match status" value="1"/>
</dbReference>
<evidence type="ECO:0000313" key="3">
    <source>
        <dbReference type="Proteomes" id="UP000325797"/>
    </source>
</evidence>
<dbReference type="InterPro" id="IPR032466">
    <property type="entry name" value="Metal_Hydrolase"/>
</dbReference>
<dbReference type="Pfam" id="PF01979">
    <property type="entry name" value="Amidohydro_1"/>
    <property type="match status" value="1"/>
</dbReference>
<dbReference type="AlphaFoldDB" id="A0A5J6MYS3"/>
<dbReference type="InterPro" id="IPR006680">
    <property type="entry name" value="Amidohydro-rel"/>
</dbReference>
<feature type="domain" description="Amidohydrolase-related" evidence="1">
    <location>
        <begin position="55"/>
        <end position="398"/>
    </location>
</feature>
<dbReference type="PANTHER" id="PTHR43135:SF3">
    <property type="entry name" value="ALPHA-D-RIBOSE 1-METHYLPHOSPHONATE 5-TRIPHOSPHATE DIPHOSPHATASE"/>
    <property type="match status" value="1"/>
</dbReference>
<accession>A0A5J6MYS3</accession>
<dbReference type="InterPro" id="IPR051781">
    <property type="entry name" value="Metallo-dep_Hydrolase"/>
</dbReference>
<organism evidence="2 3">
    <name type="scientific">Hypericibacter adhaerens</name>
    <dbReference type="NCBI Taxonomy" id="2602016"/>
    <lineage>
        <taxon>Bacteria</taxon>
        <taxon>Pseudomonadati</taxon>
        <taxon>Pseudomonadota</taxon>
        <taxon>Alphaproteobacteria</taxon>
        <taxon>Rhodospirillales</taxon>
        <taxon>Dongiaceae</taxon>
        <taxon>Hypericibacter</taxon>
    </lineage>
</organism>
<dbReference type="PANTHER" id="PTHR43135">
    <property type="entry name" value="ALPHA-D-RIBOSE 1-METHYLPHOSPHONATE 5-TRIPHOSPHATE DIPHOSPHATASE"/>
    <property type="match status" value="1"/>
</dbReference>
<dbReference type="Gene3D" id="2.30.40.10">
    <property type="entry name" value="Urease, subunit C, domain 1"/>
    <property type="match status" value="1"/>
</dbReference>
<proteinExistence type="predicted"/>
<dbReference type="SUPFAM" id="SSF51338">
    <property type="entry name" value="Composite domain of metallo-dependent hydrolases"/>
    <property type="match status" value="1"/>
</dbReference>
<dbReference type="GO" id="GO:0016810">
    <property type="term" value="F:hydrolase activity, acting on carbon-nitrogen (but not peptide) bonds"/>
    <property type="evidence" value="ECO:0007669"/>
    <property type="project" value="InterPro"/>
</dbReference>
<reference evidence="2 3" key="1">
    <citation type="submission" date="2019-08" db="EMBL/GenBank/DDBJ databases">
        <title>Hyperibacter terrae gen. nov., sp. nov. and Hyperibacter viscosus sp. nov., two new members in the family Rhodospirillaceae isolated from the rhizosphere of Hypericum perforatum.</title>
        <authorList>
            <person name="Noviana Z."/>
        </authorList>
    </citation>
    <scope>NUCLEOTIDE SEQUENCE [LARGE SCALE GENOMIC DNA]</scope>
    <source>
        <strain evidence="2 3">R5959</strain>
    </source>
</reference>
<dbReference type="KEGG" id="hadh:FRZ61_28660"/>
<keyword evidence="3" id="KW-1185">Reference proteome</keyword>
<gene>
    <name evidence="2" type="ORF">FRZ61_28660</name>
</gene>
<evidence type="ECO:0000313" key="2">
    <source>
        <dbReference type="EMBL" id="QEX22932.1"/>
    </source>
</evidence>
<dbReference type="EMBL" id="CP042582">
    <property type="protein sequence ID" value="QEX22932.1"/>
    <property type="molecule type" value="Genomic_DNA"/>
</dbReference>
<protein>
    <submittedName>
        <fullName evidence="2">Xaa-Pro dipeptidase</fullName>
    </submittedName>
</protein>